<feature type="compositionally biased region" description="Low complexity" evidence="1">
    <location>
        <begin position="72"/>
        <end position="83"/>
    </location>
</feature>
<gene>
    <name evidence="3" type="ORF">CTA1_11549</name>
</gene>
<evidence type="ECO:0000259" key="2">
    <source>
        <dbReference type="Pfam" id="PF22980"/>
    </source>
</evidence>
<reference evidence="3 4" key="1">
    <citation type="journal article" date="2019" name="PLoS ONE">
        <title>Comparative genome analysis indicates high evolutionary potential of pathogenicity genes in Colletotrichum tanaceti.</title>
        <authorList>
            <person name="Lelwala R.V."/>
            <person name="Korhonen P.K."/>
            <person name="Young N.D."/>
            <person name="Scott J.B."/>
            <person name="Ades P.A."/>
            <person name="Gasser R.B."/>
            <person name="Taylor P.W.J."/>
        </authorList>
    </citation>
    <scope>NUCLEOTIDE SEQUENCE [LARGE SCALE GENOMIC DNA]</scope>
    <source>
        <strain evidence="3">BRIP57314</strain>
    </source>
</reference>
<comment type="caution">
    <text evidence="3">The sequence shown here is derived from an EMBL/GenBank/DDBJ whole genome shotgun (WGS) entry which is preliminary data.</text>
</comment>
<feature type="domain" description="Myb-like DNA-binding" evidence="2">
    <location>
        <begin position="11"/>
        <end position="59"/>
    </location>
</feature>
<dbReference type="Pfam" id="PF22980">
    <property type="entry name" value="Myb_DNA-bind_8"/>
    <property type="match status" value="1"/>
</dbReference>
<dbReference type="Proteomes" id="UP000310108">
    <property type="component" value="Unassembled WGS sequence"/>
</dbReference>
<proteinExistence type="predicted"/>
<evidence type="ECO:0000256" key="1">
    <source>
        <dbReference type="SAM" id="MobiDB-lite"/>
    </source>
</evidence>
<organism evidence="3 4">
    <name type="scientific">Colletotrichum tanaceti</name>
    <dbReference type="NCBI Taxonomy" id="1306861"/>
    <lineage>
        <taxon>Eukaryota</taxon>
        <taxon>Fungi</taxon>
        <taxon>Dikarya</taxon>
        <taxon>Ascomycota</taxon>
        <taxon>Pezizomycotina</taxon>
        <taxon>Sordariomycetes</taxon>
        <taxon>Hypocreomycetidae</taxon>
        <taxon>Glomerellales</taxon>
        <taxon>Glomerellaceae</taxon>
        <taxon>Colletotrichum</taxon>
        <taxon>Colletotrichum destructivum species complex</taxon>
    </lineage>
</organism>
<feature type="region of interest" description="Disordered" evidence="1">
    <location>
        <begin position="57"/>
        <end position="117"/>
    </location>
</feature>
<dbReference type="InterPro" id="IPR054505">
    <property type="entry name" value="Myb_DNA-bind_8"/>
</dbReference>
<dbReference type="AlphaFoldDB" id="A0A4U6XCD5"/>
<dbReference type="EMBL" id="PJEX01000188">
    <property type="protein sequence ID" value="TKW53401.1"/>
    <property type="molecule type" value="Genomic_DNA"/>
</dbReference>
<dbReference type="STRING" id="1306861.A0A4U6XCD5"/>
<accession>A0A4U6XCD5</accession>
<keyword evidence="4" id="KW-1185">Reference proteome</keyword>
<evidence type="ECO:0000313" key="4">
    <source>
        <dbReference type="Proteomes" id="UP000310108"/>
    </source>
</evidence>
<evidence type="ECO:0000313" key="3">
    <source>
        <dbReference type="EMBL" id="TKW53401.1"/>
    </source>
</evidence>
<protein>
    <recommendedName>
        <fullName evidence="2">Myb-like DNA-binding domain-containing protein</fullName>
    </recommendedName>
</protein>
<sequence>MSEKTAPIPSQSDINFMVEIFQHMTEKPNIDWDSFANAAGFKSAGVAQTRWGQIKRKFNNSAGPATPKKAAARASSSTPGSSSRVKKSTGRVGGKATKAIKSEKKVEDDSEDEDAVKDEAAAEIKGLKFEGEI</sequence>
<name>A0A4U6XCD5_9PEZI</name>